<dbReference type="Proteomes" id="UP000054653">
    <property type="component" value="Unassembled WGS sequence"/>
</dbReference>
<comment type="caution">
    <text evidence="2">The sequence shown here is derived from an EMBL/GenBank/DDBJ whole genome shotgun (WGS) entry which is preliminary data.</text>
</comment>
<dbReference type="AlphaFoldDB" id="A0A0V1CW21"/>
<protein>
    <submittedName>
        <fullName evidence="2">Uncharacterized protein</fullName>
    </submittedName>
</protein>
<organism evidence="2 3">
    <name type="scientific">Trichinella britovi</name>
    <name type="common">Parasitic roundworm</name>
    <dbReference type="NCBI Taxonomy" id="45882"/>
    <lineage>
        <taxon>Eukaryota</taxon>
        <taxon>Metazoa</taxon>
        <taxon>Ecdysozoa</taxon>
        <taxon>Nematoda</taxon>
        <taxon>Enoplea</taxon>
        <taxon>Dorylaimia</taxon>
        <taxon>Trichinellida</taxon>
        <taxon>Trichinellidae</taxon>
        <taxon>Trichinella</taxon>
    </lineage>
</organism>
<gene>
    <name evidence="2" type="ORF">T03_15570</name>
</gene>
<feature type="region of interest" description="Disordered" evidence="1">
    <location>
        <begin position="33"/>
        <end position="58"/>
    </location>
</feature>
<evidence type="ECO:0000313" key="2">
    <source>
        <dbReference type="EMBL" id="KRY53504.1"/>
    </source>
</evidence>
<keyword evidence="3" id="KW-1185">Reference proteome</keyword>
<accession>A0A0V1CW21</accession>
<sequence length="76" mass="8838">MIKSITTTAPIEKLLERFDRHTVPATIVTDNGRETKWCPTHSHKPVPSGKHPGIHHTRQQDDLWQNYLSEEDNRHC</sequence>
<evidence type="ECO:0000256" key="1">
    <source>
        <dbReference type="SAM" id="MobiDB-lite"/>
    </source>
</evidence>
<name>A0A0V1CW21_TRIBR</name>
<evidence type="ECO:0000313" key="3">
    <source>
        <dbReference type="Proteomes" id="UP000054653"/>
    </source>
</evidence>
<dbReference type="EMBL" id="JYDI01000085">
    <property type="protein sequence ID" value="KRY53504.1"/>
    <property type="molecule type" value="Genomic_DNA"/>
</dbReference>
<reference evidence="2 3" key="1">
    <citation type="submission" date="2015-01" db="EMBL/GenBank/DDBJ databases">
        <title>Evolution of Trichinella species and genotypes.</title>
        <authorList>
            <person name="Korhonen P.K."/>
            <person name="Edoardo P."/>
            <person name="Giuseppe L.R."/>
            <person name="Gasser R.B."/>
        </authorList>
    </citation>
    <scope>NUCLEOTIDE SEQUENCE [LARGE SCALE GENOMIC DNA]</scope>
    <source>
        <strain evidence="2">ISS120</strain>
    </source>
</reference>
<proteinExistence type="predicted"/>